<dbReference type="InterPro" id="IPR050834">
    <property type="entry name" value="Glycosyltransf_2"/>
</dbReference>
<evidence type="ECO:0000313" key="3">
    <source>
        <dbReference type="Proteomes" id="UP001138768"/>
    </source>
</evidence>
<dbReference type="Gene3D" id="3.90.550.10">
    <property type="entry name" value="Spore Coat Polysaccharide Biosynthesis Protein SpsA, Chain A"/>
    <property type="match status" value="1"/>
</dbReference>
<sequence>MMTSPLFSVIIPAFNREIMLENCLQSIGQQTYRPHEVVVCDDGSTDNSTAVATGTLNSLGLKHEVFSVKNGGPSRARRLAVERSSGNFLLFLDSDDLWDPDYIETVAGALHESPSINVTVMDFREVCGNATLRNSKFKSAPDNFWPTVGTPVKYGYLGNRKRLFIETLGFQPCFPSGLGISRGLYDQIGGIDISSQRLLSEDSHLTRKAFLHGKVYFIDRTLVTIQLHKNNRSAESNEQYNYARKLFGKAYVLRRMAKEENLDNEQSQNITREIFKAEHAALHALYWSGNRASFMKALHERPYHILRDPKLLLKAASTLFPF</sequence>
<dbReference type="AlphaFoldDB" id="A0A9X0W5S9"/>
<gene>
    <name evidence="2" type="ORF">CKO42_02925</name>
</gene>
<evidence type="ECO:0000313" key="2">
    <source>
        <dbReference type="EMBL" id="MBK1617425.1"/>
    </source>
</evidence>
<dbReference type="InterPro" id="IPR001173">
    <property type="entry name" value="Glyco_trans_2-like"/>
</dbReference>
<dbReference type="PANTHER" id="PTHR43685">
    <property type="entry name" value="GLYCOSYLTRANSFERASE"/>
    <property type="match status" value="1"/>
</dbReference>
<accession>A0A9X0W5S9</accession>
<feature type="domain" description="Glycosyltransferase 2-like" evidence="1">
    <location>
        <begin position="8"/>
        <end position="167"/>
    </location>
</feature>
<protein>
    <recommendedName>
        <fullName evidence="1">Glycosyltransferase 2-like domain-containing protein</fullName>
    </recommendedName>
</protein>
<comment type="caution">
    <text evidence="2">The sequence shown here is derived from an EMBL/GenBank/DDBJ whole genome shotgun (WGS) entry which is preliminary data.</text>
</comment>
<reference evidence="2 3" key="1">
    <citation type="journal article" date="2020" name="Microorganisms">
        <title>Osmotic Adaptation and Compatible Solute Biosynthesis of Phototrophic Bacteria as Revealed from Genome Analyses.</title>
        <authorList>
            <person name="Imhoff J.F."/>
            <person name="Rahn T."/>
            <person name="Kunzel S."/>
            <person name="Keller A."/>
            <person name="Neulinger S.C."/>
        </authorList>
    </citation>
    <scope>NUCLEOTIDE SEQUENCE [LARGE SCALE GENOMIC DNA]</scope>
    <source>
        <strain evidence="2 3">DSM 25653</strain>
    </source>
</reference>
<name>A0A9X0W5S9_9GAMM</name>
<organism evidence="2 3">
    <name type="scientific">Lamprobacter modestohalophilus</name>
    <dbReference type="NCBI Taxonomy" id="1064514"/>
    <lineage>
        <taxon>Bacteria</taxon>
        <taxon>Pseudomonadati</taxon>
        <taxon>Pseudomonadota</taxon>
        <taxon>Gammaproteobacteria</taxon>
        <taxon>Chromatiales</taxon>
        <taxon>Chromatiaceae</taxon>
        <taxon>Lamprobacter</taxon>
    </lineage>
</organism>
<dbReference type="InterPro" id="IPR029044">
    <property type="entry name" value="Nucleotide-diphossugar_trans"/>
</dbReference>
<dbReference type="PANTHER" id="PTHR43685:SF11">
    <property type="entry name" value="GLYCOSYLTRANSFERASE TAGX-RELATED"/>
    <property type="match status" value="1"/>
</dbReference>
<dbReference type="EMBL" id="NRRY01000003">
    <property type="protein sequence ID" value="MBK1617425.1"/>
    <property type="molecule type" value="Genomic_DNA"/>
</dbReference>
<dbReference type="SUPFAM" id="SSF53448">
    <property type="entry name" value="Nucleotide-diphospho-sugar transferases"/>
    <property type="match status" value="1"/>
</dbReference>
<evidence type="ECO:0000259" key="1">
    <source>
        <dbReference type="Pfam" id="PF00535"/>
    </source>
</evidence>
<proteinExistence type="predicted"/>
<dbReference type="CDD" id="cd00761">
    <property type="entry name" value="Glyco_tranf_GTA_type"/>
    <property type="match status" value="1"/>
</dbReference>
<dbReference type="Pfam" id="PF00535">
    <property type="entry name" value="Glycos_transf_2"/>
    <property type="match status" value="1"/>
</dbReference>
<dbReference type="Proteomes" id="UP001138768">
    <property type="component" value="Unassembled WGS sequence"/>
</dbReference>
<keyword evidence="3" id="KW-1185">Reference proteome</keyword>